<dbReference type="GO" id="GO:0003700">
    <property type="term" value="F:DNA-binding transcription factor activity"/>
    <property type="evidence" value="ECO:0007669"/>
    <property type="project" value="InterPro"/>
</dbReference>
<evidence type="ECO:0000313" key="6">
    <source>
        <dbReference type="EMBL" id="RTZ17776.1"/>
    </source>
</evidence>
<dbReference type="PRINTS" id="PR00039">
    <property type="entry name" value="HTHLYSR"/>
</dbReference>
<evidence type="ECO:0000256" key="4">
    <source>
        <dbReference type="ARBA" id="ARBA00023163"/>
    </source>
</evidence>
<dbReference type="EMBL" id="RXZH01000001">
    <property type="protein sequence ID" value="RTZ17776.1"/>
    <property type="molecule type" value="Genomic_DNA"/>
</dbReference>
<dbReference type="Gene3D" id="3.40.190.10">
    <property type="entry name" value="Periplasmic binding protein-like II"/>
    <property type="match status" value="2"/>
</dbReference>
<accession>A0A432D1J8</accession>
<keyword evidence="7" id="KW-1185">Reference proteome</keyword>
<dbReference type="Proteomes" id="UP000268973">
    <property type="component" value="Unassembled WGS sequence"/>
</dbReference>
<reference evidence="6 7" key="1">
    <citation type="submission" date="2018-12" db="EMBL/GenBank/DDBJ databases">
        <title>Vibrio sp. isolated from China Sea.</title>
        <authorList>
            <person name="Li Y."/>
        </authorList>
    </citation>
    <scope>NUCLEOTIDE SEQUENCE [LARGE SCALE GENOMIC DNA]</scope>
    <source>
        <strain evidence="6 7">BEI207</strain>
    </source>
</reference>
<dbReference type="AlphaFoldDB" id="A0A432D1J8"/>
<dbReference type="PANTHER" id="PTHR30537:SF74">
    <property type="entry name" value="HTH-TYPE TRANSCRIPTIONAL REGULATOR TRPI"/>
    <property type="match status" value="1"/>
</dbReference>
<feature type="domain" description="HTH lysR-type" evidence="5">
    <location>
        <begin position="1"/>
        <end position="59"/>
    </location>
</feature>
<name>A0A432D1J8_9VIBR</name>
<dbReference type="SUPFAM" id="SSF46785">
    <property type="entry name" value="Winged helix' DNA-binding domain"/>
    <property type="match status" value="1"/>
</dbReference>
<dbReference type="OrthoDB" id="6787458at2"/>
<dbReference type="InterPro" id="IPR058163">
    <property type="entry name" value="LysR-type_TF_proteobact-type"/>
</dbReference>
<comment type="caution">
    <text evidence="6">The sequence shown here is derived from an EMBL/GenBank/DDBJ whole genome shotgun (WGS) entry which is preliminary data.</text>
</comment>
<evidence type="ECO:0000256" key="3">
    <source>
        <dbReference type="ARBA" id="ARBA00023125"/>
    </source>
</evidence>
<proteinExistence type="inferred from homology"/>
<dbReference type="Pfam" id="PF03466">
    <property type="entry name" value="LysR_substrate"/>
    <property type="match status" value="1"/>
</dbReference>
<sequence>MRHLKSFHVFHVAAQSSSYSEAAQQLNITHGAVSKQIKVLEAYLNQTLFVKHGRNVCLTKEGELLKAYTEQAFHALETGVAKLAQQKQNCLEVSCEPTLTMRWLMPRLATFNDTFSADVRLSTAGGSVTLGSSGLSMAIRRDDFEVEHNYLQTPLVEEWVGPVMSPEYWQQIKQDFSAVKLLHSQTRPKAWSLWGKASGFGNLLSHEQQSFAHFYFALQASVDGLGATIGSYPLVVDDLERGNLIAPFGFIQSGHRYMVLTEPSSVSSLESNFIEWLAEQMKNCIPKQ</sequence>
<dbReference type="InterPro" id="IPR036388">
    <property type="entry name" value="WH-like_DNA-bd_sf"/>
</dbReference>
<gene>
    <name evidence="6" type="ORF">EJ063_03040</name>
</gene>
<organism evidence="6 7">
    <name type="scientific">Vibrio aquaticus</name>
    <dbReference type="NCBI Taxonomy" id="2496559"/>
    <lineage>
        <taxon>Bacteria</taxon>
        <taxon>Pseudomonadati</taxon>
        <taxon>Pseudomonadota</taxon>
        <taxon>Gammaproteobacteria</taxon>
        <taxon>Vibrionales</taxon>
        <taxon>Vibrionaceae</taxon>
        <taxon>Vibrio</taxon>
    </lineage>
</organism>
<evidence type="ECO:0000259" key="5">
    <source>
        <dbReference type="PROSITE" id="PS50931"/>
    </source>
</evidence>
<keyword evidence="4" id="KW-0804">Transcription</keyword>
<keyword evidence="3" id="KW-0238">DNA-binding</keyword>
<dbReference type="GO" id="GO:0006351">
    <property type="term" value="P:DNA-templated transcription"/>
    <property type="evidence" value="ECO:0007669"/>
    <property type="project" value="TreeGrafter"/>
</dbReference>
<protein>
    <submittedName>
        <fullName evidence="6">LysR family transcriptional regulator</fullName>
    </submittedName>
</protein>
<dbReference type="SUPFAM" id="SSF53850">
    <property type="entry name" value="Periplasmic binding protein-like II"/>
    <property type="match status" value="1"/>
</dbReference>
<dbReference type="GO" id="GO:0043565">
    <property type="term" value="F:sequence-specific DNA binding"/>
    <property type="evidence" value="ECO:0007669"/>
    <property type="project" value="TreeGrafter"/>
</dbReference>
<dbReference type="Gene3D" id="1.10.10.10">
    <property type="entry name" value="Winged helix-like DNA-binding domain superfamily/Winged helix DNA-binding domain"/>
    <property type="match status" value="1"/>
</dbReference>
<dbReference type="PROSITE" id="PS50931">
    <property type="entry name" value="HTH_LYSR"/>
    <property type="match status" value="1"/>
</dbReference>
<comment type="similarity">
    <text evidence="1">Belongs to the LysR transcriptional regulatory family.</text>
</comment>
<dbReference type="PANTHER" id="PTHR30537">
    <property type="entry name" value="HTH-TYPE TRANSCRIPTIONAL REGULATOR"/>
    <property type="match status" value="1"/>
</dbReference>
<dbReference type="InterPro" id="IPR036390">
    <property type="entry name" value="WH_DNA-bd_sf"/>
</dbReference>
<dbReference type="InterPro" id="IPR000847">
    <property type="entry name" value="LysR_HTH_N"/>
</dbReference>
<evidence type="ECO:0000256" key="1">
    <source>
        <dbReference type="ARBA" id="ARBA00009437"/>
    </source>
</evidence>
<keyword evidence="2" id="KW-0805">Transcription regulation</keyword>
<evidence type="ECO:0000313" key="7">
    <source>
        <dbReference type="Proteomes" id="UP000268973"/>
    </source>
</evidence>
<dbReference type="RefSeq" id="WP_126572526.1">
    <property type="nucleotide sequence ID" value="NZ_RXZH01000001.1"/>
</dbReference>
<dbReference type="Pfam" id="PF00126">
    <property type="entry name" value="HTH_1"/>
    <property type="match status" value="1"/>
</dbReference>
<dbReference type="InterPro" id="IPR005119">
    <property type="entry name" value="LysR_subst-bd"/>
</dbReference>
<evidence type="ECO:0000256" key="2">
    <source>
        <dbReference type="ARBA" id="ARBA00023015"/>
    </source>
</evidence>